<dbReference type="InterPro" id="IPR007111">
    <property type="entry name" value="NACHT_NTPase"/>
</dbReference>
<accession>A0A8H6FVI0</accession>
<dbReference type="EMBL" id="JACCJC010000024">
    <property type="protein sequence ID" value="KAF6235530.1"/>
    <property type="molecule type" value="Genomic_DNA"/>
</dbReference>
<dbReference type="SUPFAM" id="SSF52540">
    <property type="entry name" value="P-loop containing nucleoside triphosphate hydrolases"/>
    <property type="match status" value="1"/>
</dbReference>
<feature type="region of interest" description="Disordered" evidence="2">
    <location>
        <begin position="1067"/>
        <end position="1121"/>
    </location>
</feature>
<gene>
    <name evidence="4" type="ORF">HO173_006213</name>
</gene>
<dbReference type="PROSITE" id="PS50837">
    <property type="entry name" value="NACHT"/>
    <property type="match status" value="1"/>
</dbReference>
<reference evidence="4 5" key="1">
    <citation type="journal article" date="2020" name="Genomics">
        <title>Complete, high-quality genomes from long-read metagenomic sequencing of two wolf lichen thalli reveals enigmatic genome architecture.</title>
        <authorList>
            <person name="McKenzie S.K."/>
            <person name="Walston R.F."/>
            <person name="Allen J.L."/>
        </authorList>
    </citation>
    <scope>NUCLEOTIDE SEQUENCE [LARGE SCALE GENOMIC DNA]</scope>
    <source>
        <strain evidence="4">WasteWater2</strain>
    </source>
</reference>
<name>A0A8H6FVI0_9LECA</name>
<dbReference type="PANTHER" id="PTHR10039:SF5">
    <property type="entry name" value="NACHT DOMAIN-CONTAINING PROTEIN"/>
    <property type="match status" value="1"/>
</dbReference>
<comment type="caution">
    <text evidence="4">The sequence shown here is derived from an EMBL/GenBank/DDBJ whole genome shotgun (WGS) entry which is preliminary data.</text>
</comment>
<dbReference type="InterPro" id="IPR056693">
    <property type="entry name" value="DUF7791"/>
</dbReference>
<keyword evidence="1" id="KW-0677">Repeat</keyword>
<dbReference type="RefSeq" id="XP_037164898.1">
    <property type="nucleotide sequence ID" value="XM_037308124.1"/>
</dbReference>
<evidence type="ECO:0000256" key="2">
    <source>
        <dbReference type="SAM" id="MobiDB-lite"/>
    </source>
</evidence>
<dbReference type="Pfam" id="PF24883">
    <property type="entry name" value="NPHP3_N"/>
    <property type="match status" value="1"/>
</dbReference>
<protein>
    <recommendedName>
        <fullName evidence="3">NACHT domain-containing protein</fullName>
    </recommendedName>
</protein>
<feature type="compositionally biased region" description="Acidic residues" evidence="2">
    <location>
        <begin position="1078"/>
        <end position="1090"/>
    </location>
</feature>
<evidence type="ECO:0000313" key="5">
    <source>
        <dbReference type="Proteomes" id="UP000578531"/>
    </source>
</evidence>
<keyword evidence="5" id="KW-1185">Reference proteome</keyword>
<dbReference type="InterPro" id="IPR056884">
    <property type="entry name" value="NPHP3-like_N"/>
</dbReference>
<dbReference type="GeneID" id="59287874"/>
<dbReference type="Pfam" id="PF25053">
    <property type="entry name" value="DUF7791"/>
    <property type="match status" value="1"/>
</dbReference>
<evidence type="ECO:0000259" key="3">
    <source>
        <dbReference type="PROSITE" id="PS50837"/>
    </source>
</evidence>
<evidence type="ECO:0000313" key="4">
    <source>
        <dbReference type="EMBL" id="KAF6235530.1"/>
    </source>
</evidence>
<dbReference type="OrthoDB" id="443402at2759"/>
<dbReference type="InterPro" id="IPR027417">
    <property type="entry name" value="P-loop_NTPase"/>
</dbReference>
<feature type="domain" description="NACHT" evidence="3">
    <location>
        <begin position="270"/>
        <end position="425"/>
    </location>
</feature>
<proteinExistence type="predicted"/>
<dbReference type="Proteomes" id="UP000578531">
    <property type="component" value="Unassembled WGS sequence"/>
</dbReference>
<evidence type="ECO:0000256" key="1">
    <source>
        <dbReference type="ARBA" id="ARBA00022737"/>
    </source>
</evidence>
<organism evidence="4 5">
    <name type="scientific">Letharia columbiana</name>
    <dbReference type="NCBI Taxonomy" id="112416"/>
    <lineage>
        <taxon>Eukaryota</taxon>
        <taxon>Fungi</taxon>
        <taxon>Dikarya</taxon>
        <taxon>Ascomycota</taxon>
        <taxon>Pezizomycotina</taxon>
        <taxon>Lecanoromycetes</taxon>
        <taxon>OSLEUM clade</taxon>
        <taxon>Lecanoromycetidae</taxon>
        <taxon>Lecanorales</taxon>
        <taxon>Lecanorineae</taxon>
        <taxon>Parmeliaceae</taxon>
        <taxon>Letharia</taxon>
    </lineage>
</organism>
<sequence>MDPLSAFSLACGVIQVVDFSTKIVVKCREMYKDGALSENKEIESMAKHLTKLSTDLKLASAVPNPGPMPQLYYDNQDLLKLAQQCSGTATELIGELQKLSIQGPHRKRDVVRKAVKAVRKKSTIEDIQRRLEQYRRTLDTRILVNLRQHVHLISRGQSDGFRDLDRKLQNLIMGVARDQNTFDDLKGLIQVENASNKQHVSTEFDKHRDQTATTDSYRQFLESLYFPDIHARQEEITEAHKQTFEWIFDKSSLKAHLWHNFADWLDSGRGTYWICGKAGSGKSTLMSFICQDSRTEAALKIWSGTKAILVPSFFFWSAGSALQKNSRGLLRSLIYQILEHVPNLMPVLEQSPDVSQHITQQLPTWTERRLRATLHQLLCAGLNLHCLCIFIDGLDELSDNQDSLLELIRGFRQYPGVKICLSSRPHQSFRDEYGSSAMLELQDLTEPDIRRYVSDKLGRAPLKASQVACSSFGLKDTVDTIVYKAEGVFLWVNLAVRDQIEGIKNGDDAEQLRERLQLLPKEIEKLYVHMLQGIDICYRKEVAQYLQLVLCNDESLSLFEIALAVHKRIDDILVFSPDISIGDVRNHCEFMRERVATTCKGFLEVREFMDGHEWQKTVTEPSEVNVYLQRFLKSVKDRKTPLEQRGDIIKTKFYHLHTRVIFLHRTALDFFKDNEEGKSFLEANPSVNPHPQVLNVKASLAELIVFPLSTDDRVVRNLIDRIMVHASIAEDNTGVAQTALMELLDRSITMLCRRSLSQPTNLHWCRVWEIPELYNSSWALDGTRPLSRSKSSQTTCSGRRDDGVPAPYPVDFLGLAAWHGLHNHVAHTLDLPSGRPHSSTEDYLLGCVVDGLACPFNHLRGHLELVSALLKRGADPNMRTSSRSMWGSFLLLMHRIWWQDHSSVDAGWVQALRAFLGSGANVNERISFNFIWNFGNREVSRSWSSSPLGITQYSIRLRLSALSVIQQCFTDSPESSEFEGAFVSAGASTYSECTELFLMVGQGKDRRRVDSKLSKQQLSQFWEVLNQRLKASPGDIVMRCEIIERQFMEVVQKLDIAQLYQQAPRNEELEERSIPEEQSQEDESSEDIESISDRSSIDASDSDTFEAEGPSDSADFSQEEE</sequence>
<dbReference type="AlphaFoldDB" id="A0A8H6FVI0"/>
<dbReference type="Gene3D" id="3.40.50.300">
    <property type="entry name" value="P-loop containing nucleotide triphosphate hydrolases"/>
    <property type="match status" value="1"/>
</dbReference>
<dbReference type="PANTHER" id="PTHR10039">
    <property type="entry name" value="AMELOGENIN"/>
    <property type="match status" value="1"/>
</dbReference>